<dbReference type="NCBIfam" id="TIGR02757">
    <property type="entry name" value="TIGR02757 family protein"/>
    <property type="match status" value="1"/>
</dbReference>
<gene>
    <name evidence="1" type="ORF">HMPREF0647_01195</name>
</gene>
<dbReference type="Pfam" id="PF09674">
    <property type="entry name" value="DUF2400"/>
    <property type="match status" value="1"/>
</dbReference>
<dbReference type="RefSeq" id="WP_036865874.1">
    <property type="nucleotide sequence ID" value="NZ_JRNQ01000004.1"/>
</dbReference>
<reference evidence="1 2" key="1">
    <citation type="submission" date="2014-07" db="EMBL/GenBank/DDBJ databases">
        <authorList>
            <person name="McCorrison J."/>
            <person name="Sanka R."/>
            <person name="Torralba M."/>
            <person name="Gillis M."/>
            <person name="Haft D.H."/>
            <person name="Methe B."/>
            <person name="Sutton G."/>
            <person name="Nelson K.E."/>
        </authorList>
    </citation>
    <scope>NUCLEOTIDE SEQUENCE [LARGE SCALE GENOMIC DNA]</scope>
    <source>
        <strain evidence="1 2">DNF00320</strain>
    </source>
</reference>
<organism evidence="1 2">
    <name type="scientific">Prevotella bivia DNF00320</name>
    <dbReference type="NCBI Taxonomy" id="1401068"/>
    <lineage>
        <taxon>Bacteria</taxon>
        <taxon>Pseudomonadati</taxon>
        <taxon>Bacteroidota</taxon>
        <taxon>Bacteroidia</taxon>
        <taxon>Bacteroidales</taxon>
        <taxon>Prevotellaceae</taxon>
        <taxon>Prevotella</taxon>
    </lineage>
</organism>
<dbReference type="InterPro" id="IPR014127">
    <property type="entry name" value="CHP02757"/>
</dbReference>
<evidence type="ECO:0000313" key="1">
    <source>
        <dbReference type="EMBL" id="KGF45757.1"/>
    </source>
</evidence>
<dbReference type="AlphaFoldDB" id="A0A096BSU3"/>
<accession>A0A096BSU3</accession>
<comment type="caution">
    <text evidence="1">The sequence shown here is derived from an EMBL/GenBank/DDBJ whole genome shotgun (WGS) entry which is preliminary data.</text>
</comment>
<dbReference type="Proteomes" id="UP000029525">
    <property type="component" value="Unassembled WGS sequence"/>
</dbReference>
<proteinExistence type="predicted"/>
<evidence type="ECO:0000313" key="2">
    <source>
        <dbReference type="Proteomes" id="UP000029525"/>
    </source>
</evidence>
<evidence type="ECO:0008006" key="3">
    <source>
        <dbReference type="Google" id="ProtNLM"/>
    </source>
</evidence>
<dbReference type="EMBL" id="JRNQ01000004">
    <property type="protein sequence ID" value="KGF45757.1"/>
    <property type="molecule type" value="Genomic_DNA"/>
</dbReference>
<protein>
    <recommendedName>
        <fullName evidence="3">TIGR02757 family protein</fullName>
    </recommendedName>
</protein>
<name>A0A096BSU3_9BACT</name>
<dbReference type="OrthoDB" id="9773332at2"/>
<sequence length="263" mass="30245">MQKTTIRLSANIRQELQLLSEKYETIEFLQGDPAWFMHQVIGEKNQETIAFIASCLSYGNRKAFFPKLQNILAFTNGEPYNWVKKGLFLNNIPDDTNSFYRLYSNKMMRNFLASLQKMLIKHNSIKEYIQQYSKTKTTISPHKIDTILAVEALCQYFSAQGFMGIVPKDTSSSCKRVCMFLRWMVRDHSPVDIGIWGDFIDKKSLIIPLDTHVLQQSMRLGINKSKTTSMTTARNITAQLRKVFPNDPLKGDFALFGYGINAK</sequence>